<evidence type="ECO:0000313" key="3">
    <source>
        <dbReference type="Proteomes" id="UP001628179"/>
    </source>
</evidence>
<name>A0ABQ0GGN2_9PEZI</name>
<evidence type="ECO:0000256" key="1">
    <source>
        <dbReference type="SAM" id="Phobius"/>
    </source>
</evidence>
<gene>
    <name evidence="2" type="ORF">MFIFM68171_07137</name>
</gene>
<feature type="transmembrane region" description="Helical" evidence="1">
    <location>
        <begin position="47"/>
        <end position="67"/>
    </location>
</feature>
<reference evidence="2 3" key="1">
    <citation type="submission" date="2024-09" db="EMBL/GenBank/DDBJ databases">
        <title>Itraconazole resistance in Madurella fahalii resulting from another homologue of gene encoding cytochrome P450 14-alpha sterol demethylase (CYP51).</title>
        <authorList>
            <person name="Yoshioka I."/>
            <person name="Fahal A.H."/>
            <person name="Kaneko S."/>
            <person name="Yaguchi T."/>
        </authorList>
    </citation>
    <scope>NUCLEOTIDE SEQUENCE [LARGE SCALE GENOMIC DNA]</scope>
    <source>
        <strain evidence="2 3">IFM 68171</strain>
    </source>
</reference>
<feature type="transmembrane region" description="Helical" evidence="1">
    <location>
        <begin position="122"/>
        <end position="146"/>
    </location>
</feature>
<keyword evidence="3" id="KW-1185">Reference proteome</keyword>
<evidence type="ECO:0000313" key="2">
    <source>
        <dbReference type="EMBL" id="GAB1316927.1"/>
    </source>
</evidence>
<feature type="transmembrane region" description="Helical" evidence="1">
    <location>
        <begin position="74"/>
        <end position="93"/>
    </location>
</feature>
<dbReference type="Proteomes" id="UP001628179">
    <property type="component" value="Unassembled WGS sequence"/>
</dbReference>
<feature type="transmembrane region" description="Helical" evidence="1">
    <location>
        <begin position="191"/>
        <end position="216"/>
    </location>
</feature>
<organism evidence="2 3">
    <name type="scientific">Madurella fahalii</name>
    <dbReference type="NCBI Taxonomy" id="1157608"/>
    <lineage>
        <taxon>Eukaryota</taxon>
        <taxon>Fungi</taxon>
        <taxon>Dikarya</taxon>
        <taxon>Ascomycota</taxon>
        <taxon>Pezizomycotina</taxon>
        <taxon>Sordariomycetes</taxon>
        <taxon>Sordariomycetidae</taxon>
        <taxon>Sordariales</taxon>
        <taxon>Sordariales incertae sedis</taxon>
        <taxon>Madurella</taxon>
    </lineage>
</organism>
<accession>A0ABQ0GGN2</accession>
<keyword evidence="1" id="KW-0812">Transmembrane</keyword>
<dbReference type="GeneID" id="98177880"/>
<feature type="transmembrane region" description="Helical" evidence="1">
    <location>
        <begin position="158"/>
        <end position="179"/>
    </location>
</feature>
<keyword evidence="1" id="KW-1133">Transmembrane helix</keyword>
<dbReference type="RefSeq" id="XP_070918658.1">
    <property type="nucleotide sequence ID" value="XM_071062557.1"/>
</dbReference>
<comment type="caution">
    <text evidence="2">The sequence shown here is derived from an EMBL/GenBank/DDBJ whole genome shotgun (WGS) entry which is preliminary data.</text>
</comment>
<dbReference type="EMBL" id="BAAFSV010000004">
    <property type="protein sequence ID" value="GAB1316927.1"/>
    <property type="molecule type" value="Genomic_DNA"/>
</dbReference>
<keyword evidence="1" id="KW-0472">Membrane</keyword>
<proteinExistence type="predicted"/>
<sequence>MALERFVPWLKTAFVLFCLTLCLVFAKLVIATCAVYNVDTDWDSIRAAYHMAYLAELFQALSAAAVMMIARYSALFLAFVIAALAITFYGLLIDLHVNHSDRVGTVDRFGTGPERAETINDLITATAIILFSASLVITGLSLYTWIRSKVSPLKTVSTLYIIASLLNLLSSTWNFAYSVNWLLMPEGSTNHYVLILTIILAWWSRGGLLVIGYTIAARSGPNGGVWSGTQRKGGSLHDSVRYEGGTDYRPSYSTY</sequence>
<protein>
    <submittedName>
        <fullName evidence="2">Uncharacterized protein</fullName>
    </submittedName>
</protein>